<comment type="caution">
    <text evidence="2">The sequence shown here is derived from an EMBL/GenBank/DDBJ whole genome shotgun (WGS) entry which is preliminary data.</text>
</comment>
<evidence type="ECO:0000313" key="2">
    <source>
        <dbReference type="EMBL" id="KAK4208496.1"/>
    </source>
</evidence>
<evidence type="ECO:0000313" key="3">
    <source>
        <dbReference type="Proteomes" id="UP001301769"/>
    </source>
</evidence>
<keyword evidence="3" id="KW-1185">Reference proteome</keyword>
<dbReference type="EMBL" id="MU858241">
    <property type="protein sequence ID" value="KAK4208496.1"/>
    <property type="molecule type" value="Genomic_DNA"/>
</dbReference>
<dbReference type="InterPro" id="IPR010730">
    <property type="entry name" value="HET"/>
</dbReference>
<reference evidence="2" key="1">
    <citation type="journal article" date="2023" name="Mol. Phylogenet. Evol.">
        <title>Genome-scale phylogeny and comparative genomics of the fungal order Sordariales.</title>
        <authorList>
            <person name="Hensen N."/>
            <person name="Bonometti L."/>
            <person name="Westerberg I."/>
            <person name="Brannstrom I.O."/>
            <person name="Guillou S."/>
            <person name="Cros-Aarteil S."/>
            <person name="Calhoun S."/>
            <person name="Haridas S."/>
            <person name="Kuo A."/>
            <person name="Mondo S."/>
            <person name="Pangilinan J."/>
            <person name="Riley R."/>
            <person name="LaButti K."/>
            <person name="Andreopoulos B."/>
            <person name="Lipzen A."/>
            <person name="Chen C."/>
            <person name="Yan M."/>
            <person name="Daum C."/>
            <person name="Ng V."/>
            <person name="Clum A."/>
            <person name="Steindorff A."/>
            <person name="Ohm R.A."/>
            <person name="Martin F."/>
            <person name="Silar P."/>
            <person name="Natvig D.O."/>
            <person name="Lalanne C."/>
            <person name="Gautier V."/>
            <person name="Ament-Velasquez S.L."/>
            <person name="Kruys A."/>
            <person name="Hutchinson M.I."/>
            <person name="Powell A.J."/>
            <person name="Barry K."/>
            <person name="Miller A.N."/>
            <person name="Grigoriev I.V."/>
            <person name="Debuchy R."/>
            <person name="Gladieux P."/>
            <person name="Hiltunen Thoren M."/>
            <person name="Johannesson H."/>
        </authorList>
    </citation>
    <scope>NUCLEOTIDE SEQUENCE</scope>
    <source>
        <strain evidence="2">PSN293</strain>
    </source>
</reference>
<organism evidence="2 3">
    <name type="scientific">Rhypophila decipiens</name>
    <dbReference type="NCBI Taxonomy" id="261697"/>
    <lineage>
        <taxon>Eukaryota</taxon>
        <taxon>Fungi</taxon>
        <taxon>Dikarya</taxon>
        <taxon>Ascomycota</taxon>
        <taxon>Pezizomycotina</taxon>
        <taxon>Sordariomycetes</taxon>
        <taxon>Sordariomycetidae</taxon>
        <taxon>Sordariales</taxon>
        <taxon>Naviculisporaceae</taxon>
        <taxon>Rhypophila</taxon>
    </lineage>
</organism>
<dbReference type="PANTHER" id="PTHR24148">
    <property type="entry name" value="ANKYRIN REPEAT DOMAIN-CONTAINING PROTEIN 39 HOMOLOG-RELATED"/>
    <property type="match status" value="1"/>
</dbReference>
<gene>
    <name evidence="2" type="ORF">QBC37DRAFT_486792</name>
</gene>
<accession>A0AAN6XXP7</accession>
<evidence type="ECO:0000259" key="1">
    <source>
        <dbReference type="Pfam" id="PF06985"/>
    </source>
</evidence>
<dbReference type="PANTHER" id="PTHR24148:SF73">
    <property type="entry name" value="HET DOMAIN PROTEIN (AFU_ORTHOLOGUE AFUA_8G01020)"/>
    <property type="match status" value="1"/>
</dbReference>
<feature type="domain" description="Heterokaryon incompatibility" evidence="1">
    <location>
        <begin position="46"/>
        <end position="261"/>
    </location>
</feature>
<proteinExistence type="predicted"/>
<dbReference type="InterPro" id="IPR052895">
    <property type="entry name" value="HetReg/Transcr_Mod"/>
</dbReference>
<dbReference type="Pfam" id="PF06985">
    <property type="entry name" value="HET"/>
    <property type="match status" value="1"/>
</dbReference>
<name>A0AAN6XXP7_9PEZI</name>
<sequence>MSTEFKYHPLDRTRSEIRLLEIMPAYGRSLPLKCTIRHTALGSSTYRCLSYVWGDQNNDVKSRIAITYKKPILERLKLRTGHQSSESENFRLEIGSSLAAALVHLRRKHKRVTIWADALCINQQDDEEKNWQVELMTEIYSTATHVHAWLGPRFDDDADDVSTICDAFKLVPTVAGLLRRSNSAQTFADETSWSKACFSLANTNPPSTIQHGGNKDRSSSNTISHELREALTSKGAWGRFLSAFNKLSQSEYFQRMWILQETGRARDLTFHYAEQKAPYKLLLFCLCLARPFWALNDNLANLRTSSFFSRFDPRFLTCLTARMNCDKNCTLAEVLQLAYLQPPPLLNASDPRDIIYALLGVASDGPIGIKARYELGVEYPYASATRLLLSEGFTDILLSFKPYMSSEVDLSAETFPSWAFDWSTRGVSTSFDKSKACGDTKPAISFRELPGLEHKKEMMVIRGYRLGYVTKTGDSFSRVGTTVGFGKHIFPTGTINMESPPSSNETQISLSLVFDHLRQQYHHLNVNHTLTDTETFFNESAWPIGRYGLWWIKWVLGLWNLLTTHIHGQKEDVKDALKSVLELLSVPQEDHHKGYSILHELISPQALLSSVSHSTSPHHQEPVNITVQRAFRSAYGMRPVALNGIGGHGKRYLGYGPEPTEEGDEVVVFEGVKAPLVLRKARLSPEITTIGSYLDVAYDAEGYYYYKIIGPAYICGVMEGQLFNDTIQDQPATGSFLIG</sequence>
<protein>
    <submittedName>
        <fullName evidence="2">Heterokaryon incompatibility protein-domain-containing protein</fullName>
    </submittedName>
</protein>
<dbReference type="AlphaFoldDB" id="A0AAN6XXP7"/>
<dbReference type="Proteomes" id="UP001301769">
    <property type="component" value="Unassembled WGS sequence"/>
</dbReference>
<reference evidence="2" key="2">
    <citation type="submission" date="2023-05" db="EMBL/GenBank/DDBJ databases">
        <authorList>
            <consortium name="Lawrence Berkeley National Laboratory"/>
            <person name="Steindorff A."/>
            <person name="Hensen N."/>
            <person name="Bonometti L."/>
            <person name="Westerberg I."/>
            <person name="Brannstrom I.O."/>
            <person name="Guillou S."/>
            <person name="Cros-Aarteil S."/>
            <person name="Calhoun S."/>
            <person name="Haridas S."/>
            <person name="Kuo A."/>
            <person name="Mondo S."/>
            <person name="Pangilinan J."/>
            <person name="Riley R."/>
            <person name="Labutti K."/>
            <person name="Andreopoulos B."/>
            <person name="Lipzen A."/>
            <person name="Chen C."/>
            <person name="Yanf M."/>
            <person name="Daum C."/>
            <person name="Ng V."/>
            <person name="Clum A."/>
            <person name="Ohm R."/>
            <person name="Martin F."/>
            <person name="Silar P."/>
            <person name="Natvig D."/>
            <person name="Lalanne C."/>
            <person name="Gautier V."/>
            <person name="Ament-Velasquez S.L."/>
            <person name="Kruys A."/>
            <person name="Hutchinson M.I."/>
            <person name="Powell A.J."/>
            <person name="Barry K."/>
            <person name="Miller A.N."/>
            <person name="Grigoriev I.V."/>
            <person name="Debuchy R."/>
            <person name="Gladieux P."/>
            <person name="Thoren M.H."/>
            <person name="Johannesson H."/>
        </authorList>
    </citation>
    <scope>NUCLEOTIDE SEQUENCE</scope>
    <source>
        <strain evidence="2">PSN293</strain>
    </source>
</reference>